<gene>
    <name evidence="1" type="ORF">SAMN05428998_102182</name>
</gene>
<name>A0A1Y6B8M0_9PROT</name>
<sequence length="470" mass="51219">MSILKRLGERGFQALLRRLERRADTPLRAGALTRAGYGRLGSGERLDFLEKAVAQAVADAPEPERPDVFARLLDSGAGKLSAEVRRALPGRWLAGLAPELRPRVYLGALLDTLDRGLAPLDPAARQGADARIVKKLAIDRALEQADLAEVLRPGDHPIVLGPWTMEVGFELLYWIPLLRRYLREAGIPPERVVAVSRGGVGRWYGDLAGRYVELFDHMTPAEFRALGESVEAAHEGKKPFLPTEPERALVARLAGELGLEGYRTIYPAALYGLFRTTWIRRFGGETFLPALDYAPLERAWPRPAGLPFQGPYVAVKFYASEFFDGEGVAPFVERLLRRLAERHRVVLLNTGLRLDDHSDAAGLLPGLPADRLFDATPLLTAADNLAVQTALVAGADKLYCTFGGFSYLGPLLGVDTLSFFTHTHFVSSHLDLALRAFNREGYGALGFLPVAAMDEAAVAALAGGAEGARP</sequence>
<reference evidence="1 2" key="1">
    <citation type="submission" date="2017-04" db="EMBL/GenBank/DDBJ databases">
        <authorList>
            <person name="Afonso C.L."/>
            <person name="Miller P.J."/>
            <person name="Scott M.A."/>
            <person name="Spackman E."/>
            <person name="Goraichik I."/>
            <person name="Dimitrov K.M."/>
            <person name="Suarez D.L."/>
            <person name="Swayne D.E."/>
        </authorList>
    </citation>
    <scope>NUCLEOTIDE SEQUENCE [LARGE SCALE GENOMIC DNA]</scope>
    <source>
        <strain evidence="1 2">USBA 355</strain>
    </source>
</reference>
<dbReference type="EMBL" id="FWZX01000002">
    <property type="protein sequence ID" value="SME98550.1"/>
    <property type="molecule type" value="Genomic_DNA"/>
</dbReference>
<protein>
    <submittedName>
        <fullName evidence="1">Uncharacterized protein</fullName>
    </submittedName>
</protein>
<organism evidence="1 2">
    <name type="scientific">Tistlia consotensis USBA 355</name>
    <dbReference type="NCBI Taxonomy" id="560819"/>
    <lineage>
        <taxon>Bacteria</taxon>
        <taxon>Pseudomonadati</taxon>
        <taxon>Pseudomonadota</taxon>
        <taxon>Alphaproteobacteria</taxon>
        <taxon>Rhodospirillales</taxon>
        <taxon>Rhodovibrionaceae</taxon>
        <taxon>Tistlia</taxon>
    </lineage>
</organism>
<dbReference type="STRING" id="560819.SAMN05428998_102182"/>
<dbReference type="AlphaFoldDB" id="A0A1Y6B8M0"/>
<evidence type="ECO:0000313" key="1">
    <source>
        <dbReference type="EMBL" id="SME98550.1"/>
    </source>
</evidence>
<dbReference type="RefSeq" id="WP_085121252.1">
    <property type="nucleotide sequence ID" value="NZ_FWZX01000002.1"/>
</dbReference>
<proteinExistence type="predicted"/>
<evidence type="ECO:0000313" key="2">
    <source>
        <dbReference type="Proteomes" id="UP000192917"/>
    </source>
</evidence>
<accession>A0A1Y6B8M0</accession>
<dbReference type="Proteomes" id="UP000192917">
    <property type="component" value="Unassembled WGS sequence"/>
</dbReference>
<keyword evidence="2" id="KW-1185">Reference proteome</keyword>